<dbReference type="Proteomes" id="UP000007013">
    <property type="component" value="Chromosome"/>
</dbReference>
<organism evidence="3 4">
    <name type="scientific">Opitutus terrae (strain DSM 11246 / JCM 15787 / PB90-1)</name>
    <dbReference type="NCBI Taxonomy" id="452637"/>
    <lineage>
        <taxon>Bacteria</taxon>
        <taxon>Pseudomonadati</taxon>
        <taxon>Verrucomicrobiota</taxon>
        <taxon>Opitutia</taxon>
        <taxon>Opitutales</taxon>
        <taxon>Opitutaceae</taxon>
        <taxon>Opitutus</taxon>
    </lineage>
</organism>
<dbReference type="EMBL" id="CP001032">
    <property type="protein sequence ID" value="ACB76409.1"/>
    <property type="molecule type" value="Genomic_DNA"/>
</dbReference>
<name>B1ZZK6_OPITP</name>
<reference evidence="3 4" key="1">
    <citation type="journal article" date="2011" name="J. Bacteriol.">
        <title>Genome sequence of the verrucomicrobium Opitutus terrae PB90-1, an abundant inhabitant of rice paddy soil ecosystems.</title>
        <authorList>
            <person name="van Passel M.W."/>
            <person name="Kant R."/>
            <person name="Palva A."/>
            <person name="Copeland A."/>
            <person name="Lucas S."/>
            <person name="Lapidus A."/>
            <person name="Glavina del Rio T."/>
            <person name="Pitluck S."/>
            <person name="Goltsman E."/>
            <person name="Clum A."/>
            <person name="Sun H."/>
            <person name="Schmutz J."/>
            <person name="Larimer F.W."/>
            <person name="Land M.L."/>
            <person name="Hauser L."/>
            <person name="Kyrpides N."/>
            <person name="Mikhailova N."/>
            <person name="Richardson P.P."/>
            <person name="Janssen P.H."/>
            <person name="de Vos W.M."/>
            <person name="Smidt H."/>
        </authorList>
    </citation>
    <scope>NUCLEOTIDE SEQUENCE [LARGE SCALE GENOMIC DNA]</scope>
    <source>
        <strain evidence="4">DSM 11246 / JCM 15787 / PB90-1</strain>
    </source>
</reference>
<evidence type="ECO:0000313" key="4">
    <source>
        <dbReference type="Proteomes" id="UP000007013"/>
    </source>
</evidence>
<evidence type="ECO:0000256" key="1">
    <source>
        <dbReference type="SAM" id="MobiDB-lite"/>
    </source>
</evidence>
<feature type="chain" id="PRO_5002772935" evidence="2">
    <location>
        <begin position="38"/>
        <end position="194"/>
    </location>
</feature>
<proteinExistence type="predicted"/>
<dbReference type="KEGG" id="ote:Oter_3129"/>
<dbReference type="HOGENOM" id="CLU_1401248_0_0_0"/>
<dbReference type="AlphaFoldDB" id="B1ZZK6"/>
<sequence>MSIHPTVNLLMAAARLCVRPWLAVALCGGMVSATTLAAEAQSERAARLGFRFDQQAHDAAVAAREKGGTLDLDPADPDVVRLPKYEVQERRIGLSENEMLTSEGRVALAKKRHLTPVYQKIFGPLAAVASLLNNPLGGWKPNAPEAMAIYEDNLALERRKEMADLAGLAAYADRVNQQKERTAKSREDKKSEKR</sequence>
<feature type="region of interest" description="Disordered" evidence="1">
    <location>
        <begin position="174"/>
        <end position="194"/>
    </location>
</feature>
<keyword evidence="2" id="KW-0732">Signal</keyword>
<accession>B1ZZK6</accession>
<evidence type="ECO:0000256" key="2">
    <source>
        <dbReference type="SAM" id="SignalP"/>
    </source>
</evidence>
<feature type="signal peptide" evidence="2">
    <location>
        <begin position="1"/>
        <end position="37"/>
    </location>
</feature>
<protein>
    <submittedName>
        <fullName evidence="3">Uncharacterized protein</fullName>
    </submittedName>
</protein>
<feature type="compositionally biased region" description="Basic and acidic residues" evidence="1">
    <location>
        <begin position="176"/>
        <end position="194"/>
    </location>
</feature>
<dbReference type="STRING" id="452637.Oter_3129"/>
<dbReference type="RefSeq" id="WP_012375938.1">
    <property type="nucleotide sequence ID" value="NC_010571.1"/>
</dbReference>
<evidence type="ECO:0000313" key="3">
    <source>
        <dbReference type="EMBL" id="ACB76409.1"/>
    </source>
</evidence>
<keyword evidence="4" id="KW-1185">Reference proteome</keyword>
<gene>
    <name evidence="3" type="ordered locus">Oter_3129</name>
</gene>